<dbReference type="AlphaFoldDB" id="A0A4S8J2F9"/>
<name>A0A4S8J2F9_MUSBA</name>
<keyword evidence="2" id="KW-1185">Reference proteome</keyword>
<evidence type="ECO:0000313" key="1">
    <source>
        <dbReference type="EMBL" id="THU54964.1"/>
    </source>
</evidence>
<comment type="caution">
    <text evidence="1">The sequence shown here is derived from an EMBL/GenBank/DDBJ whole genome shotgun (WGS) entry which is preliminary data.</text>
</comment>
<organism evidence="1 2">
    <name type="scientific">Musa balbisiana</name>
    <name type="common">Banana</name>
    <dbReference type="NCBI Taxonomy" id="52838"/>
    <lineage>
        <taxon>Eukaryota</taxon>
        <taxon>Viridiplantae</taxon>
        <taxon>Streptophyta</taxon>
        <taxon>Embryophyta</taxon>
        <taxon>Tracheophyta</taxon>
        <taxon>Spermatophyta</taxon>
        <taxon>Magnoliopsida</taxon>
        <taxon>Liliopsida</taxon>
        <taxon>Zingiberales</taxon>
        <taxon>Musaceae</taxon>
        <taxon>Musa</taxon>
    </lineage>
</organism>
<protein>
    <submittedName>
        <fullName evidence="1">Uncharacterized protein</fullName>
    </submittedName>
</protein>
<accession>A0A4S8J2F9</accession>
<sequence length="127" mass="14546">MNPYFSRVHFCHNLETLVIDGCRDVSEESIKSLSPACCHSLRSSRMDWRFLDICIVAANMDRWVGRDQLTSASRDDERQRKPVIGNLLGRDHRTRGPGEITDHTSFSYVSISGRLDVCFNVFLRANI</sequence>
<evidence type="ECO:0000313" key="2">
    <source>
        <dbReference type="Proteomes" id="UP000317650"/>
    </source>
</evidence>
<proteinExistence type="predicted"/>
<gene>
    <name evidence="1" type="ORF">C4D60_Mb11t01600</name>
</gene>
<dbReference type="STRING" id="52838.A0A4S8J2F9"/>
<dbReference type="EMBL" id="PYDT01000007">
    <property type="protein sequence ID" value="THU54964.1"/>
    <property type="molecule type" value="Genomic_DNA"/>
</dbReference>
<reference evidence="1 2" key="1">
    <citation type="journal article" date="2019" name="Nat. Plants">
        <title>Genome sequencing of Musa balbisiana reveals subgenome evolution and function divergence in polyploid bananas.</title>
        <authorList>
            <person name="Yao X."/>
        </authorList>
    </citation>
    <scope>NUCLEOTIDE SEQUENCE [LARGE SCALE GENOMIC DNA]</scope>
    <source>
        <strain evidence="2">cv. DH-PKW</strain>
        <tissue evidence="1">Leaves</tissue>
    </source>
</reference>
<dbReference type="Proteomes" id="UP000317650">
    <property type="component" value="Chromosome 11"/>
</dbReference>